<dbReference type="SUPFAM" id="SSF55073">
    <property type="entry name" value="Nucleotide cyclase"/>
    <property type="match status" value="1"/>
</dbReference>
<dbReference type="Proteomes" id="UP000000759">
    <property type="component" value="Chromosome 30"/>
</dbReference>
<dbReference type="GO" id="GO:0004016">
    <property type="term" value="F:adenylate cyclase activity"/>
    <property type="evidence" value="ECO:0007669"/>
    <property type="project" value="TreeGrafter"/>
</dbReference>
<keyword evidence="6" id="KW-0456">Lyase</keyword>
<keyword evidence="4 8" id="KW-1133">Transmembrane helix</keyword>
<evidence type="ECO:0000256" key="3">
    <source>
        <dbReference type="ARBA" id="ARBA00022741"/>
    </source>
</evidence>
<dbReference type="Pfam" id="PF00233">
    <property type="entry name" value="PDEase_I"/>
    <property type="match status" value="1"/>
</dbReference>
<dbReference type="AlphaFoldDB" id="B7GEA3"/>
<dbReference type="PROSITE" id="PS50125">
    <property type="entry name" value="GUANYLATE_CYCLASE_2"/>
    <property type="match status" value="1"/>
</dbReference>
<dbReference type="RefSeq" id="XP_002185401.1">
    <property type="nucleotide sequence ID" value="XM_002185365.1"/>
</dbReference>
<dbReference type="eggNOG" id="KOG3689">
    <property type="taxonomic scope" value="Eukaryota"/>
</dbReference>
<dbReference type="GO" id="GO:0004383">
    <property type="term" value="F:guanylate cyclase activity"/>
    <property type="evidence" value="ECO:0007669"/>
    <property type="project" value="TreeGrafter"/>
</dbReference>
<protein>
    <recommendedName>
        <fullName evidence="9">Guanylate cyclase domain-containing protein</fullName>
    </recommendedName>
</protein>
<keyword evidence="5 8" id="KW-0472">Membrane</keyword>
<dbReference type="SUPFAM" id="SSF109604">
    <property type="entry name" value="HD-domain/PDEase-like"/>
    <property type="match status" value="1"/>
</dbReference>
<evidence type="ECO:0000256" key="2">
    <source>
        <dbReference type="ARBA" id="ARBA00022692"/>
    </source>
</evidence>
<feature type="region of interest" description="Disordered" evidence="7">
    <location>
        <begin position="1"/>
        <end position="20"/>
    </location>
</feature>
<evidence type="ECO:0000256" key="8">
    <source>
        <dbReference type="SAM" id="Phobius"/>
    </source>
</evidence>
<dbReference type="GO" id="GO:0035556">
    <property type="term" value="P:intracellular signal transduction"/>
    <property type="evidence" value="ECO:0007669"/>
    <property type="project" value="InterPro"/>
</dbReference>
<evidence type="ECO:0000313" key="11">
    <source>
        <dbReference type="Proteomes" id="UP000000759"/>
    </source>
</evidence>
<dbReference type="eggNOG" id="KOG1023">
    <property type="taxonomic scope" value="Eukaryota"/>
</dbReference>
<feature type="transmembrane region" description="Helical" evidence="8">
    <location>
        <begin position="424"/>
        <end position="444"/>
    </location>
</feature>
<feature type="transmembrane region" description="Helical" evidence="8">
    <location>
        <begin position="69"/>
        <end position="93"/>
    </location>
</feature>
<sequence length="1165" mass="130473">MGSLVFGSPEGRTTELKRQLHWDESSTDIYSAAFPPEASKSHPKSSEHSKKDGWDLENLAPNIIFRIRLFRLVVVSTLLIAGVICSTLTYNFLRQEEQDNFANTNTIQASRGLSETLTAYAKSSKSTFPFVTMPMFEVAGKNARHLSGIDVFGFLPFVDEDQKNSWEVYALEKSSWLDESRDLYNNESGNETSGFTEAPFPLTITQFTSDFGTLKPAVLGQKLYTPVHQVTPPPLSNSLQNLDFITLPSFARSLEAITALKDVVFSDYEDVDLLARMAYPPDAQDTLAGGRGSVDYDASPRVYMHTPVYSQLSTDHEEIVGVLSAPFAFDLYLQDLLPKDIKGIHVILESSCNKWATFELIGERAVYLGLGDRHDPQYDHMEVAVEFTGYGGIKTENIPGQCVYTLRFYPTRYFEITFDRNTKIIAPAVAAATFFWLTLVFFLYDRYVQQRTVKAIDTAARSGAAVASRYPSRILTRLFEEASDRKGCHASQSTSLNHKPTLDWTDGCSIDHPCTLPFKTKPIAEFFPTSTVMFADIVGFTVWSSGRKPEDVFTVLETLYHAFDKISKNRGVLKVETVGDCYVAVSGLTNQQENHAVIMSRLARECMHTAHALTKQLSSTLGSDTAELSLRIGIHSGPVTAGVLRCERSPFQLFGDTINVASRMERSGRSGRIQISEETADKLTQAGKTDWIIPREDALLIDGKGELKTYWLFLGNDDQQWCGSSSNLTRSVSYTTRDEDTGDSVYDDLFGTSVGGASESLSKVGSLTSDKMTRLISWNVDVLTLLLKEIAASRRPDPEPGRSTASSRPPLPVRTQTKASPAAAVPGRVLDEVKEILSFPLSDAASSEKKFKEGDVELEETVLSQLRVYVTNIAAMYRNHHFHNFAHASHVVLCMTKMLSNIVAPGDAVNGAKHPQQISQHDHTFGITSDPLTRFACVFSALIHDVDHCGVPNTQLVQEKARIASFYRNKSVAEQNSVDLAWELMLDENFAELRAAICMTRGEQTRFRQLVVNAVMATDVMDPDFKLLRNARWERAFWESRADATSRETINRKATLVLEYLMQAADVAHTMQHWHVYRQWSERFFQECYTAFQDGRAEHNPAEIWYYGELDFFDFYIIPLAKKLKVCGVFGGSGGEYLNYALKNRKNWERTGREVVQEMVRLASA</sequence>
<dbReference type="HOGENOM" id="CLU_002996_0_0_1"/>
<keyword evidence="11" id="KW-1185">Reference proteome</keyword>
<name>B7GEA3_PHATC</name>
<dbReference type="GeneID" id="7199331"/>
<dbReference type="KEGG" id="pti:PHATRDRAFT_50497"/>
<dbReference type="GO" id="GO:0004114">
    <property type="term" value="F:3',5'-cyclic-nucleotide phosphodiesterase activity"/>
    <property type="evidence" value="ECO:0007669"/>
    <property type="project" value="InterPro"/>
</dbReference>
<evidence type="ECO:0000259" key="9">
    <source>
        <dbReference type="PROSITE" id="PS50125"/>
    </source>
</evidence>
<dbReference type="GO" id="GO:0005886">
    <property type="term" value="C:plasma membrane"/>
    <property type="evidence" value="ECO:0007669"/>
    <property type="project" value="TreeGrafter"/>
</dbReference>
<dbReference type="InterPro" id="IPR050401">
    <property type="entry name" value="Cyclic_nucleotide_synthase"/>
</dbReference>
<dbReference type="STRING" id="556484.B7GEA3"/>
<keyword evidence="2 8" id="KW-0812">Transmembrane</keyword>
<dbReference type="SMART" id="SM00044">
    <property type="entry name" value="CYCc"/>
    <property type="match status" value="1"/>
</dbReference>
<feature type="domain" description="Guanylate cyclase" evidence="9">
    <location>
        <begin position="531"/>
        <end position="665"/>
    </location>
</feature>
<dbReference type="InterPro" id="IPR029787">
    <property type="entry name" value="Nucleotide_cyclase"/>
</dbReference>
<dbReference type="PANTHER" id="PTHR11920">
    <property type="entry name" value="GUANYLYL CYCLASE"/>
    <property type="match status" value="1"/>
</dbReference>
<proteinExistence type="predicted"/>
<evidence type="ECO:0000256" key="4">
    <source>
        <dbReference type="ARBA" id="ARBA00022989"/>
    </source>
</evidence>
<dbReference type="InterPro" id="IPR003607">
    <property type="entry name" value="HD/PDEase_dom"/>
</dbReference>
<reference evidence="11" key="2">
    <citation type="submission" date="2008-08" db="EMBL/GenBank/DDBJ databases">
        <authorList>
            <consortium name="Diatom Consortium"/>
            <person name="Grigoriev I."/>
            <person name="Grimwood J."/>
            <person name="Kuo A."/>
            <person name="Otillar R.P."/>
            <person name="Salamov A."/>
            <person name="Detter J.C."/>
            <person name="Lindquist E."/>
            <person name="Shapiro H."/>
            <person name="Lucas S."/>
            <person name="Glavina del Rio T."/>
            <person name="Pitluck S."/>
            <person name="Rokhsar D."/>
            <person name="Bowler C."/>
        </authorList>
    </citation>
    <scope>GENOME REANNOTATION</scope>
    <source>
        <strain evidence="11">CCAP 1055/1</strain>
    </source>
</reference>
<dbReference type="Gene3D" id="3.30.70.1230">
    <property type="entry name" value="Nucleotide cyclase"/>
    <property type="match status" value="1"/>
</dbReference>
<organism evidence="10 11">
    <name type="scientific">Phaeodactylum tricornutum (strain CCAP 1055/1)</name>
    <dbReference type="NCBI Taxonomy" id="556484"/>
    <lineage>
        <taxon>Eukaryota</taxon>
        <taxon>Sar</taxon>
        <taxon>Stramenopiles</taxon>
        <taxon>Ochrophyta</taxon>
        <taxon>Bacillariophyta</taxon>
        <taxon>Bacillariophyceae</taxon>
        <taxon>Bacillariophycidae</taxon>
        <taxon>Naviculales</taxon>
        <taxon>Phaeodactylaceae</taxon>
        <taxon>Phaeodactylum</taxon>
    </lineage>
</organism>
<dbReference type="EMBL" id="CM000632">
    <property type="protein sequence ID" value="EEC43070.1"/>
    <property type="molecule type" value="Genomic_DNA"/>
</dbReference>
<accession>B7GEA3</accession>
<keyword evidence="3" id="KW-0547">Nucleotide-binding</keyword>
<dbReference type="InParanoid" id="B7GEA3"/>
<evidence type="ECO:0000256" key="5">
    <source>
        <dbReference type="ARBA" id="ARBA00023136"/>
    </source>
</evidence>
<evidence type="ECO:0000256" key="7">
    <source>
        <dbReference type="SAM" id="MobiDB-lite"/>
    </source>
</evidence>
<reference evidence="10 11" key="1">
    <citation type="journal article" date="2008" name="Nature">
        <title>The Phaeodactylum genome reveals the evolutionary history of diatom genomes.</title>
        <authorList>
            <person name="Bowler C."/>
            <person name="Allen A.E."/>
            <person name="Badger J.H."/>
            <person name="Grimwood J."/>
            <person name="Jabbari K."/>
            <person name="Kuo A."/>
            <person name="Maheswari U."/>
            <person name="Martens C."/>
            <person name="Maumus F."/>
            <person name="Otillar R.P."/>
            <person name="Rayko E."/>
            <person name="Salamov A."/>
            <person name="Vandepoele K."/>
            <person name="Beszteri B."/>
            <person name="Gruber A."/>
            <person name="Heijde M."/>
            <person name="Katinka M."/>
            <person name="Mock T."/>
            <person name="Valentin K."/>
            <person name="Verret F."/>
            <person name="Berges J.A."/>
            <person name="Brownlee C."/>
            <person name="Cadoret J.P."/>
            <person name="Chiovitti A."/>
            <person name="Choi C.J."/>
            <person name="Coesel S."/>
            <person name="De Martino A."/>
            <person name="Detter J.C."/>
            <person name="Durkin C."/>
            <person name="Falciatore A."/>
            <person name="Fournet J."/>
            <person name="Haruta M."/>
            <person name="Huysman M.J."/>
            <person name="Jenkins B.D."/>
            <person name="Jiroutova K."/>
            <person name="Jorgensen R.E."/>
            <person name="Joubert Y."/>
            <person name="Kaplan A."/>
            <person name="Kroger N."/>
            <person name="Kroth P.G."/>
            <person name="La Roche J."/>
            <person name="Lindquist E."/>
            <person name="Lommer M."/>
            <person name="Martin-Jezequel V."/>
            <person name="Lopez P.J."/>
            <person name="Lucas S."/>
            <person name="Mangogna M."/>
            <person name="McGinnis K."/>
            <person name="Medlin L.K."/>
            <person name="Montsant A."/>
            <person name="Oudot-Le Secq M.P."/>
            <person name="Napoli C."/>
            <person name="Obornik M."/>
            <person name="Parker M.S."/>
            <person name="Petit J.L."/>
            <person name="Porcel B.M."/>
            <person name="Poulsen N."/>
            <person name="Robison M."/>
            <person name="Rychlewski L."/>
            <person name="Rynearson T.A."/>
            <person name="Schmutz J."/>
            <person name="Shapiro H."/>
            <person name="Siaut M."/>
            <person name="Stanley M."/>
            <person name="Sussman M.R."/>
            <person name="Taylor A.R."/>
            <person name="Vardi A."/>
            <person name="von Dassow P."/>
            <person name="Vyverman W."/>
            <person name="Willis A."/>
            <person name="Wyrwicz L.S."/>
            <person name="Rokhsar D.S."/>
            <person name="Weissenbach J."/>
            <person name="Armbrust E.V."/>
            <person name="Green B.R."/>
            <person name="Van de Peer Y."/>
            <person name="Grigoriev I.V."/>
        </authorList>
    </citation>
    <scope>NUCLEOTIDE SEQUENCE [LARGE SCALE GENOMIC DNA]</scope>
    <source>
        <strain evidence="10 11">CCAP 1055/1</strain>
    </source>
</reference>
<dbReference type="SMART" id="SM00471">
    <property type="entry name" value="HDc"/>
    <property type="match status" value="1"/>
</dbReference>
<evidence type="ECO:0000256" key="6">
    <source>
        <dbReference type="ARBA" id="ARBA00023239"/>
    </source>
</evidence>
<dbReference type="GO" id="GO:0001653">
    <property type="term" value="F:peptide receptor activity"/>
    <property type="evidence" value="ECO:0007669"/>
    <property type="project" value="TreeGrafter"/>
</dbReference>
<dbReference type="Pfam" id="PF00211">
    <property type="entry name" value="Guanylate_cyc"/>
    <property type="match status" value="1"/>
</dbReference>
<dbReference type="Gene3D" id="1.10.1300.10">
    <property type="entry name" value="3'5'-cyclic nucleotide phosphodiesterase, catalytic domain"/>
    <property type="match status" value="1"/>
</dbReference>
<gene>
    <name evidence="10" type="ORF">PHATRDRAFT_50497</name>
</gene>
<dbReference type="PaxDb" id="2850-Phatr50497"/>
<dbReference type="OrthoDB" id="6353733at2759"/>
<dbReference type="InterPro" id="IPR001054">
    <property type="entry name" value="A/G_cyclase"/>
</dbReference>
<dbReference type="InterPro" id="IPR002073">
    <property type="entry name" value="PDEase_catalytic_dom"/>
</dbReference>
<comment type="subcellular location">
    <subcellularLocation>
        <location evidence="1">Membrane</location>
    </subcellularLocation>
</comment>
<evidence type="ECO:0000313" key="10">
    <source>
        <dbReference type="EMBL" id="EEC43070.1"/>
    </source>
</evidence>
<dbReference type="GO" id="GO:0007168">
    <property type="term" value="P:receptor guanylyl cyclase signaling pathway"/>
    <property type="evidence" value="ECO:0007669"/>
    <property type="project" value="TreeGrafter"/>
</dbReference>
<dbReference type="CDD" id="cd07302">
    <property type="entry name" value="CHD"/>
    <property type="match status" value="1"/>
</dbReference>
<dbReference type="GO" id="GO:0000166">
    <property type="term" value="F:nucleotide binding"/>
    <property type="evidence" value="ECO:0007669"/>
    <property type="project" value="UniProtKB-KW"/>
</dbReference>
<dbReference type="InterPro" id="IPR036971">
    <property type="entry name" value="PDEase_catalytic_dom_sf"/>
</dbReference>
<evidence type="ECO:0000256" key="1">
    <source>
        <dbReference type="ARBA" id="ARBA00004370"/>
    </source>
</evidence>
<feature type="region of interest" description="Disordered" evidence="7">
    <location>
        <begin position="794"/>
        <end position="825"/>
    </location>
</feature>
<dbReference type="PANTHER" id="PTHR11920:SF335">
    <property type="entry name" value="GUANYLATE CYCLASE"/>
    <property type="match status" value="1"/>
</dbReference>